<keyword evidence="2" id="KW-0472">Membrane</keyword>
<feature type="transmembrane region" description="Helical" evidence="2">
    <location>
        <begin position="276"/>
        <end position="293"/>
    </location>
</feature>
<accession>A0A6I3I310</accession>
<evidence type="ECO:0000313" key="4">
    <source>
        <dbReference type="Proteomes" id="UP000431092"/>
    </source>
</evidence>
<feature type="transmembrane region" description="Helical" evidence="2">
    <location>
        <begin position="693"/>
        <end position="712"/>
    </location>
</feature>
<feature type="transmembrane region" description="Helical" evidence="2">
    <location>
        <begin position="169"/>
        <end position="187"/>
    </location>
</feature>
<evidence type="ECO:0000313" key="3">
    <source>
        <dbReference type="EMBL" id="MTB70544.1"/>
    </source>
</evidence>
<proteinExistence type="predicted"/>
<dbReference type="NCBIfam" id="NF047321">
    <property type="entry name" value="SCO7613_CTERM"/>
    <property type="match status" value="1"/>
</dbReference>
<feature type="transmembrane region" description="Helical" evidence="2">
    <location>
        <begin position="111"/>
        <end position="134"/>
    </location>
</feature>
<feature type="transmembrane region" description="Helical" evidence="2">
    <location>
        <begin position="193"/>
        <end position="210"/>
    </location>
</feature>
<feature type="transmembrane region" description="Helical" evidence="2">
    <location>
        <begin position="245"/>
        <end position="264"/>
    </location>
</feature>
<feature type="compositionally biased region" description="Low complexity" evidence="1">
    <location>
        <begin position="87"/>
        <end position="97"/>
    </location>
</feature>
<evidence type="ECO:0000256" key="2">
    <source>
        <dbReference type="SAM" id="Phobius"/>
    </source>
</evidence>
<protein>
    <recommendedName>
        <fullName evidence="5">DUF2157 domain-containing protein</fullName>
    </recommendedName>
</protein>
<name>A0A6I3I310_9MICO</name>
<dbReference type="EMBL" id="WLVL01000003">
    <property type="protein sequence ID" value="MTB70544.1"/>
    <property type="molecule type" value="Genomic_DNA"/>
</dbReference>
<feature type="transmembrane region" description="Helical" evidence="2">
    <location>
        <begin position="643"/>
        <end position="661"/>
    </location>
</feature>
<feature type="transmembrane region" description="Helical" evidence="2">
    <location>
        <begin position="394"/>
        <end position="417"/>
    </location>
</feature>
<feature type="transmembrane region" description="Helical" evidence="2">
    <location>
        <begin position="429"/>
        <end position="448"/>
    </location>
</feature>
<feature type="transmembrane region" description="Helical" evidence="2">
    <location>
        <begin position="495"/>
        <end position="516"/>
    </location>
</feature>
<feature type="region of interest" description="Disordered" evidence="1">
    <location>
        <begin position="60"/>
        <end position="97"/>
    </location>
</feature>
<feature type="transmembrane region" description="Helical" evidence="2">
    <location>
        <begin position="140"/>
        <end position="157"/>
    </location>
</feature>
<gene>
    <name evidence="3" type="ORF">GGG17_00840</name>
</gene>
<feature type="transmembrane region" description="Helical" evidence="2">
    <location>
        <begin position="368"/>
        <end position="387"/>
    </location>
</feature>
<feature type="transmembrane region" description="Helical" evidence="2">
    <location>
        <begin position="668"/>
        <end position="687"/>
    </location>
</feature>
<keyword evidence="2" id="KW-0812">Transmembrane</keyword>
<feature type="transmembrane region" description="Helical" evidence="2">
    <location>
        <begin position="338"/>
        <end position="356"/>
    </location>
</feature>
<feature type="transmembrane region" description="Helical" evidence="2">
    <location>
        <begin position="305"/>
        <end position="326"/>
    </location>
</feature>
<evidence type="ECO:0008006" key="5">
    <source>
        <dbReference type="Google" id="ProtNLM"/>
    </source>
</evidence>
<reference evidence="3 4" key="1">
    <citation type="submission" date="2019-11" db="EMBL/GenBank/DDBJ databases">
        <title>Whole genome sequencing identifies a novel species of the genus Arsenicicoccus isolated from human blood.</title>
        <authorList>
            <person name="Jeong J.H."/>
            <person name="Kweon O.J."/>
            <person name="Kim H.R."/>
            <person name="Kim T.-H."/>
            <person name="Ha S.-M."/>
            <person name="Lee M.-K."/>
        </authorList>
    </citation>
    <scope>NUCLEOTIDE SEQUENCE [LARGE SCALE GENOMIC DNA]</scope>
    <source>
        <strain evidence="3 4">MKL-02</strain>
    </source>
</reference>
<dbReference type="AlphaFoldDB" id="A0A6I3I310"/>
<dbReference type="RefSeq" id="WP_154591915.1">
    <property type="nucleotide sequence ID" value="NZ_WLVL01000003.1"/>
</dbReference>
<comment type="caution">
    <text evidence="3">The sequence shown here is derived from an EMBL/GenBank/DDBJ whole genome shotgun (WGS) entry which is preliminary data.</text>
</comment>
<feature type="transmembrane region" description="Helical" evidence="2">
    <location>
        <begin position="460"/>
        <end position="483"/>
    </location>
</feature>
<keyword evidence="4" id="KW-1185">Reference proteome</keyword>
<organism evidence="3 4">
    <name type="scientific">Arsenicicoccus cauae</name>
    <dbReference type="NCBI Taxonomy" id="2663847"/>
    <lineage>
        <taxon>Bacteria</taxon>
        <taxon>Bacillati</taxon>
        <taxon>Actinomycetota</taxon>
        <taxon>Actinomycetes</taxon>
        <taxon>Micrococcales</taxon>
        <taxon>Intrasporangiaceae</taxon>
        <taxon>Arsenicicoccus</taxon>
    </lineage>
</organism>
<feature type="transmembrane region" description="Helical" evidence="2">
    <location>
        <begin position="222"/>
        <end position="239"/>
    </location>
</feature>
<keyword evidence="2" id="KW-1133">Transmembrane helix</keyword>
<dbReference type="Proteomes" id="UP000431092">
    <property type="component" value="Unassembled WGS sequence"/>
</dbReference>
<dbReference type="InterPro" id="IPR058062">
    <property type="entry name" value="SCO7613_C"/>
</dbReference>
<evidence type="ECO:0000256" key="1">
    <source>
        <dbReference type="SAM" id="MobiDB-lite"/>
    </source>
</evidence>
<feature type="transmembrane region" description="Helical" evidence="2">
    <location>
        <begin position="567"/>
        <end position="587"/>
    </location>
</feature>
<sequence length="728" mass="74125">MARYFDPQSCPVCGADLPSAVTRCPGCRLRLTHPTVGRLATLLSEADRTKDALVADPTAFRADPTALHPDPTASQGADHRLGPGPEPVAGTAPAAAPTADPVRHSAVRSTLLLVGALCLLGAGSVFALVTWMLLPWQARLVVMLGLAGGALAVAPILRRRGLPGSAETAGALATGFHLIGLAVAAPHAEEPRVVHALGLAVLCAVGWGSLHRGLRRGVLWRSADAAGAVGLGGLGLLLVEQAHRHGPWVAVVLVLGIPALADLLARRPRVTRAAPVSVWSAALVLGVMTVVLVEQAVLAARAEHALGTGLLAGWPLPWLATVLVTASRAAVPLAWSRVALALDAAAGALVALWWLVAADDLAVADGAWSSVVLVAVVGLVGAVAVRATGDVRPLVALAPGLLLTASGVVPGLALGAWQAAHPVRQPSSLVWTWPVSALVLTVLLHATGRRPAGRQELRRILGIQGETAVLATLVVPWCAWNGAGGSSVPMVALSAGWLPAVGAAVAAAVIVVGGAIDGRRRRPDPSASVWWGAALLLTHGHTERLVAVLLVGAAGCAGWSLLRRRRALGMVATGLLLVACWLLLAMADVTVPEAYTLTAAACLAAWTLPATLTLRTPSYAAVPALAVALAPTTMMGVDDTTSVRALVGIVAAVALTALGAGRRRAAHLYVGAAAAGALALALCAPVVSLLPPWLPLAVGGGVLVGLGVTWEARLAELRRVRSYAAALR</sequence>